<protein>
    <recommendedName>
        <fullName evidence="4">CopG family transcriptional regulator</fullName>
    </recommendedName>
</protein>
<evidence type="ECO:0000313" key="3">
    <source>
        <dbReference type="Proteomes" id="UP000632289"/>
    </source>
</evidence>
<dbReference type="AlphaFoldDB" id="A0A927EZB1"/>
<evidence type="ECO:0000313" key="2">
    <source>
        <dbReference type="EMBL" id="MBD3932381.1"/>
    </source>
</evidence>
<reference evidence="2" key="1">
    <citation type="submission" date="2020-09" db="EMBL/GenBank/DDBJ databases">
        <title>Secondary metabolite and genome analysis of marine Streptomyces chumphonensis KK1-2T.</title>
        <authorList>
            <person name="Phongsopitanun W."/>
            <person name="Kanchanasin P."/>
            <person name="Pittayakhajonwut P."/>
            <person name="Suwanborirux K."/>
            <person name="Tanasupawat S."/>
        </authorList>
    </citation>
    <scope>NUCLEOTIDE SEQUENCE</scope>
    <source>
        <strain evidence="2">KK1-2</strain>
    </source>
</reference>
<proteinExistence type="predicted"/>
<feature type="region of interest" description="Disordered" evidence="1">
    <location>
        <begin position="70"/>
        <end position="92"/>
    </location>
</feature>
<name>A0A927EZB1_9ACTN</name>
<evidence type="ECO:0008006" key="4">
    <source>
        <dbReference type="Google" id="ProtNLM"/>
    </source>
</evidence>
<organism evidence="2 3">
    <name type="scientific">Streptomyces chumphonensis</name>
    <dbReference type="NCBI Taxonomy" id="1214925"/>
    <lineage>
        <taxon>Bacteria</taxon>
        <taxon>Bacillati</taxon>
        <taxon>Actinomycetota</taxon>
        <taxon>Actinomycetes</taxon>
        <taxon>Kitasatosporales</taxon>
        <taxon>Streptomycetaceae</taxon>
        <taxon>Streptomyces</taxon>
    </lineage>
</organism>
<comment type="caution">
    <text evidence="2">The sequence shown here is derived from an EMBL/GenBank/DDBJ whole genome shotgun (WGS) entry which is preliminary data.</text>
</comment>
<accession>A0A927EZB1</accession>
<dbReference type="Proteomes" id="UP000632289">
    <property type="component" value="Unassembled WGS sequence"/>
</dbReference>
<dbReference type="EMBL" id="JACXYU010000005">
    <property type="protein sequence ID" value="MBD3932381.1"/>
    <property type="molecule type" value="Genomic_DNA"/>
</dbReference>
<gene>
    <name evidence="2" type="ORF">IF129_12560</name>
</gene>
<evidence type="ECO:0000256" key="1">
    <source>
        <dbReference type="SAM" id="MobiDB-lite"/>
    </source>
</evidence>
<sequence length="92" mass="10326">MATRKYTVTLPEDLAEEIRRDVGPGGFSAYVSHAIRRQREQDRLGELVAFLETEHGPVTDAELAAAEAERRDSERFFVERQPQSGRDVPLAG</sequence>
<keyword evidence="3" id="KW-1185">Reference proteome</keyword>
<dbReference type="RefSeq" id="WP_191209676.1">
    <property type="nucleotide sequence ID" value="NZ_BAABKL010000026.1"/>
</dbReference>